<dbReference type="RefSeq" id="XP_003147604.1">
    <property type="nucleotide sequence ID" value="XM_003147556.1"/>
</dbReference>
<dbReference type="CTD" id="9949501"/>
<dbReference type="OrthoDB" id="5787168at2759"/>
<dbReference type="EMBL" id="JH712221">
    <property type="protein sequence ID" value="EFO16465.1"/>
    <property type="molecule type" value="Genomic_DNA"/>
</dbReference>
<dbReference type="InParanoid" id="A0A1S0TLY8"/>
<reference evidence="1" key="1">
    <citation type="submission" date="2012-04" db="EMBL/GenBank/DDBJ databases">
        <title>The Genome Sequence of Loa loa.</title>
        <authorList>
            <consortium name="The Broad Institute Genome Sequencing Platform"/>
            <consortium name="Broad Institute Genome Sequencing Center for Infectious Disease"/>
            <person name="Nutman T.B."/>
            <person name="Fink D.L."/>
            <person name="Russ C."/>
            <person name="Young S."/>
            <person name="Zeng Q."/>
            <person name="Gargeya S."/>
            <person name="Alvarado L."/>
            <person name="Berlin A."/>
            <person name="Chapman S.B."/>
            <person name="Chen Z."/>
            <person name="Freedman E."/>
            <person name="Gellesch M."/>
            <person name="Goldberg J."/>
            <person name="Griggs A."/>
            <person name="Gujja S."/>
            <person name="Heilman E.R."/>
            <person name="Heiman D."/>
            <person name="Howarth C."/>
            <person name="Mehta T."/>
            <person name="Neiman D."/>
            <person name="Pearson M."/>
            <person name="Roberts A."/>
            <person name="Saif S."/>
            <person name="Shea T."/>
            <person name="Shenoy N."/>
            <person name="Sisk P."/>
            <person name="Stolte C."/>
            <person name="Sykes S."/>
            <person name="White J."/>
            <person name="Yandava C."/>
            <person name="Haas B."/>
            <person name="Henn M.R."/>
            <person name="Nusbaum C."/>
            <person name="Birren B."/>
        </authorList>
    </citation>
    <scope>NUCLEOTIDE SEQUENCE [LARGE SCALE GENOMIC DNA]</scope>
</reference>
<accession>A0A1S0TLY8</accession>
<name>A0A1S0TLY8_LOALO</name>
<proteinExistence type="predicted"/>
<protein>
    <submittedName>
        <fullName evidence="1">Uncharacterized protein</fullName>
    </submittedName>
</protein>
<organism evidence="1">
    <name type="scientific">Loa loa</name>
    <name type="common">Eye worm</name>
    <name type="synonym">Filaria loa</name>
    <dbReference type="NCBI Taxonomy" id="7209"/>
    <lineage>
        <taxon>Eukaryota</taxon>
        <taxon>Metazoa</taxon>
        <taxon>Ecdysozoa</taxon>
        <taxon>Nematoda</taxon>
        <taxon>Chromadorea</taxon>
        <taxon>Rhabditida</taxon>
        <taxon>Spirurina</taxon>
        <taxon>Spiruromorpha</taxon>
        <taxon>Filarioidea</taxon>
        <taxon>Onchocercidae</taxon>
        <taxon>Loa</taxon>
    </lineage>
</organism>
<dbReference type="GeneID" id="9949501"/>
<dbReference type="AlphaFoldDB" id="A0A1S0TLY8"/>
<dbReference type="KEGG" id="loa:LOAG_12042"/>
<evidence type="ECO:0000313" key="1">
    <source>
        <dbReference type="EMBL" id="EFO16465.1"/>
    </source>
</evidence>
<sequence>MLALEPTLSPTTMLEHFEIACKYHHLNLLNANLLRMEGSFKRKIGEMVVLERFDELPDEVQQQILDRQYSGWALNDQRLANMPTTNMERTISLNSGGSKPNAYESNPNLLTFQGMKSMEAFGSVEEINITKD</sequence>
<gene>
    <name evidence="1" type="ORF">LOAG_12042</name>
</gene>